<dbReference type="PROSITE" id="PS50011">
    <property type="entry name" value="PROTEIN_KINASE_DOM"/>
    <property type="match status" value="1"/>
</dbReference>
<feature type="compositionally biased region" description="Low complexity" evidence="10">
    <location>
        <begin position="549"/>
        <end position="566"/>
    </location>
</feature>
<dbReference type="FunFam" id="1.10.510.10:FF:000409">
    <property type="entry name" value="CMGC/SRPK protein kinase"/>
    <property type="match status" value="1"/>
</dbReference>
<keyword evidence="3" id="KW-0808">Transferase</keyword>
<reference evidence="13 14" key="1">
    <citation type="journal article" date="2004" name="Proc. Natl. Acad. Sci. U.S.A.">
        <title>The diploid genome sequence of Candida albicans.</title>
        <authorList>
            <person name="Jones T."/>
            <person name="Federspiel N.A."/>
            <person name="Chibana H."/>
            <person name="Dungan J."/>
            <person name="Kalman S."/>
            <person name="Magee B.B."/>
            <person name="Newport G."/>
            <person name="Thorstenson Y.R."/>
            <person name="Agabian N."/>
            <person name="Magee P.T."/>
            <person name="Davis R.W."/>
            <person name="Scherer S."/>
        </authorList>
    </citation>
    <scope>NUCLEOTIDE SEQUENCE [LARGE SCALE GENOMIC DNA]</scope>
    <source>
        <strain evidence="14">SC5314 / ATCC MYA-2876</strain>
    </source>
</reference>
<evidence type="ECO:0000256" key="9">
    <source>
        <dbReference type="PROSITE-ProRule" id="PRU10141"/>
    </source>
</evidence>
<keyword evidence="2 13" id="KW-0723">Serine/threonine-protein kinase</keyword>
<feature type="compositionally biased region" description="Low complexity" evidence="10">
    <location>
        <begin position="830"/>
        <end position="854"/>
    </location>
</feature>
<dbReference type="Gene3D" id="3.30.200.20">
    <property type="entry name" value="Phosphorylase Kinase, domain 1"/>
    <property type="match status" value="1"/>
</dbReference>
<proteinExistence type="predicted"/>
<dbReference type="GO" id="GO:0010494">
    <property type="term" value="C:cytoplasmic stress granule"/>
    <property type="evidence" value="ECO:0007669"/>
    <property type="project" value="EnsemblFungi"/>
</dbReference>
<feature type="region of interest" description="Disordered" evidence="10">
    <location>
        <begin position="549"/>
        <end position="622"/>
    </location>
</feature>
<dbReference type="GO" id="GO:0042307">
    <property type="term" value="P:positive regulation of protein import into nucleus"/>
    <property type="evidence" value="ECO:0007669"/>
    <property type="project" value="EnsemblFungi"/>
</dbReference>
<dbReference type="Pfam" id="PF00069">
    <property type="entry name" value="Pkinase"/>
    <property type="match status" value="2"/>
</dbReference>
<dbReference type="VEuPathDB" id="FungiDB:C1_06090C_A"/>
<dbReference type="EMBL" id="CP017623">
    <property type="protein sequence ID" value="AOW26273.1"/>
    <property type="molecule type" value="Genomic_DNA"/>
</dbReference>
<feature type="binding site" evidence="9">
    <location>
        <position position="288"/>
    </location>
    <ligand>
        <name>ATP</name>
        <dbReference type="ChEBI" id="CHEBI:30616"/>
    </ligand>
</feature>
<dbReference type="GO" id="GO:0005737">
    <property type="term" value="C:cytoplasm"/>
    <property type="evidence" value="ECO:0000318"/>
    <property type="project" value="GO_Central"/>
</dbReference>
<dbReference type="EC" id="2.7.11.1" evidence="1"/>
<evidence type="ECO:0000256" key="8">
    <source>
        <dbReference type="ARBA" id="ARBA00048679"/>
    </source>
</evidence>
<feature type="region of interest" description="Disordered" evidence="10">
    <location>
        <begin position="830"/>
        <end position="882"/>
    </location>
</feature>
<feature type="compositionally biased region" description="Polar residues" evidence="10">
    <location>
        <begin position="1"/>
        <end position="18"/>
    </location>
</feature>
<feature type="compositionally biased region" description="Polar residues" evidence="10">
    <location>
        <begin position="857"/>
        <end position="875"/>
    </location>
</feature>
<dbReference type="Proteomes" id="UP000000559">
    <property type="component" value="Chromosome 1"/>
</dbReference>
<dbReference type="OrthoDB" id="2649at2759"/>
<dbReference type="GO" id="GO:0030447">
    <property type="term" value="P:filamentous growth"/>
    <property type="evidence" value="ECO:0007669"/>
    <property type="project" value="UniProtKB-ARBA"/>
</dbReference>
<dbReference type="InterPro" id="IPR008271">
    <property type="entry name" value="Ser/Thr_kinase_AS"/>
</dbReference>
<dbReference type="GO" id="GO:0030003">
    <property type="term" value="P:intracellular monoatomic cation homeostasis"/>
    <property type="evidence" value="ECO:0007669"/>
    <property type="project" value="EnsemblFungi"/>
</dbReference>
<feature type="region of interest" description="Disordered" evidence="10">
    <location>
        <begin position="1"/>
        <end position="100"/>
    </location>
</feature>
<dbReference type="STRING" id="237561.A0A1D8PDS9"/>
<reference evidence="13 14" key="3">
    <citation type="journal article" date="2013" name="Genome Biol.">
        <title>Assembly of a phased diploid Candida albicans genome facilitates allele-specific measurements and provides a simple model for repeat and indel structure.</title>
        <authorList>
            <person name="Muzzey D."/>
            <person name="Schwartz K."/>
            <person name="Weissman J.S."/>
            <person name="Sherlock G."/>
        </authorList>
    </citation>
    <scope>NUCLEOTIDE SEQUENCE [LARGE SCALE GENOMIC DNA]</scope>
    <source>
        <strain evidence="14">SC5314 / ATCC MYA-2876</strain>
    </source>
</reference>
<sequence length="882" mass="99874">MPNTKSKLSLAIQQADSESQQHQQQHQHQHHSKLNSYNHLHQDLPQQQQQQQQKSKKTQTKSNNNFNQSTPITPIKNASTVSSHDINQYPSSKSFNENFKPSPSLLPNLIQHSTPYVSTTPSSAKHFKPELTVLTTPITEKNLEDIYHNYDNDDYEQDFELKVNHKHNFKNINKSQTGNGEPSTLLGKEQEHLVEDIKNRMNPSNNSDEEDQADYDDKEDDDISDEEPVNPADEEDLKDYVPGGYHPCYIGEEYKNGKYTLVRKLGWGHFSTVWLARDNDKHCHVAMKVVRSAKHYTETAIDEIKLLDKVTTSDIHHPGHQHVIQLLDTFTHKGPNGVHVVMVFEVLGENLLGLIRRYKHRGIPVVFVKQIAKQLLSALDFLHRQCGVIHTDLKPENILIEIGDVEQIVKLVEEENLQRKLQRKLSRTASKTSTPISATPNSSFSNHANTTTTTTTTTAKKISINDSIISPNTSSTALTSSNSFINHSPSLGRSGRRTRRTTLITGSQPLPSPLRSFNKSFTNVYGLSSSTTNTPVRNISINSNNFSFINNSNTTANTTTNGLATTTEDHEEDGENQTLNNSLSSMSITNSHSNSNSYQPTATTNVDPVQIPQESNYSLDDSSANVVEDIINDNELISVKIADLGNACWTNHHFTDEIQTRQYRAPEILIGYYWGASSDLWSFACLIFELLTGDYLFDPRDGKSYKKDDDHIAQIIELIGPFPNQMLKESYYAREFFNSRYELRRIMKLKPWGLQDVLIEKYKFPLNDAIEISEFLLPMLKLKPEERADAGGMLNHPWLRDALGLENVVLERPVGGSGEDIPGWSREISTTTQQSMSSNNHNHNNTHNNNYNHQSDQELQSQQSRKYSNASSFGHKSQPFYH</sequence>
<dbReference type="SUPFAM" id="SSF56112">
    <property type="entry name" value="Protein kinase-like (PK-like)"/>
    <property type="match status" value="1"/>
</dbReference>
<dbReference type="GO" id="GO:0009410">
    <property type="term" value="P:response to xenobiotic stimulus"/>
    <property type="evidence" value="ECO:0000315"/>
    <property type="project" value="CGD"/>
</dbReference>
<dbReference type="KEGG" id="cal:CAALFM_C106090CA"/>
<dbReference type="FunFam" id="3.30.200.20:FF:000076">
    <property type="entry name" value="CMGC/SRPK protein kinase"/>
    <property type="match status" value="1"/>
</dbReference>
<dbReference type="InterPro" id="IPR017441">
    <property type="entry name" value="Protein_kinase_ATP_BS"/>
</dbReference>
<dbReference type="FunCoup" id="A0A1D8PDS9">
    <property type="interactions" value="584"/>
</dbReference>
<dbReference type="PANTHER" id="PTHR47634:SF9">
    <property type="entry name" value="PROTEIN KINASE DOMAIN-CONTAINING PROTEIN-RELATED"/>
    <property type="match status" value="1"/>
</dbReference>
<dbReference type="AlphaFoldDB" id="A0A1D8PDS9"/>
<dbReference type="InterPro" id="IPR000719">
    <property type="entry name" value="Prot_kinase_dom"/>
</dbReference>
<dbReference type="Gene3D" id="1.10.510.10">
    <property type="entry name" value="Transferase(Phosphotransferase) domain 1"/>
    <property type="match status" value="2"/>
</dbReference>
<evidence type="ECO:0000256" key="2">
    <source>
        <dbReference type="ARBA" id="ARBA00022527"/>
    </source>
</evidence>
<dbReference type="GeneID" id="3639822"/>
<dbReference type="InParanoid" id="A0A1D8PDS9"/>
<keyword evidence="4 9" id="KW-0547">Nucleotide-binding</keyword>
<feature type="compositionally biased region" description="Polar residues" evidence="10">
    <location>
        <begin position="76"/>
        <end position="100"/>
    </location>
</feature>
<evidence type="ECO:0000256" key="4">
    <source>
        <dbReference type="ARBA" id="ARBA00022741"/>
    </source>
</evidence>
<feature type="compositionally biased region" description="Polar residues" evidence="10">
    <location>
        <begin position="427"/>
        <end position="449"/>
    </location>
</feature>
<dbReference type="GO" id="GO:0000245">
    <property type="term" value="P:spliceosomal complex assembly"/>
    <property type="evidence" value="ECO:0000318"/>
    <property type="project" value="GO_Central"/>
</dbReference>
<dbReference type="InterPro" id="IPR051334">
    <property type="entry name" value="SRPK"/>
</dbReference>
<dbReference type="GO" id="GO:0071470">
    <property type="term" value="P:cellular response to osmotic stress"/>
    <property type="evidence" value="ECO:0000315"/>
    <property type="project" value="CGD"/>
</dbReference>
<keyword evidence="6 9" id="KW-0067">ATP-binding</keyword>
<evidence type="ECO:0000259" key="11">
    <source>
        <dbReference type="PROSITE" id="PS50011"/>
    </source>
</evidence>
<keyword evidence="14" id="KW-1185">Reference proteome</keyword>
<comment type="catalytic activity">
    <reaction evidence="8">
        <text>L-seryl-[protein] + ATP = O-phospho-L-seryl-[protein] + ADP + H(+)</text>
        <dbReference type="Rhea" id="RHEA:17989"/>
        <dbReference type="Rhea" id="RHEA-COMP:9863"/>
        <dbReference type="Rhea" id="RHEA-COMP:11604"/>
        <dbReference type="ChEBI" id="CHEBI:15378"/>
        <dbReference type="ChEBI" id="CHEBI:29999"/>
        <dbReference type="ChEBI" id="CHEBI:30616"/>
        <dbReference type="ChEBI" id="CHEBI:83421"/>
        <dbReference type="ChEBI" id="CHEBI:456216"/>
        <dbReference type="EC" id="2.7.11.1"/>
    </reaction>
</comment>
<evidence type="ECO:0000313" key="12">
    <source>
        <dbReference type="CGD" id="CAL0000186077"/>
    </source>
</evidence>
<feature type="compositionally biased region" description="Polar residues" evidence="10">
    <location>
        <begin position="598"/>
        <end position="622"/>
    </location>
</feature>
<evidence type="ECO:0000256" key="3">
    <source>
        <dbReference type="ARBA" id="ARBA00022679"/>
    </source>
</evidence>
<dbReference type="InterPro" id="IPR011009">
    <property type="entry name" value="Kinase-like_dom_sf"/>
</dbReference>
<evidence type="ECO:0000256" key="10">
    <source>
        <dbReference type="SAM" id="MobiDB-lite"/>
    </source>
</evidence>
<dbReference type="GO" id="GO:0005524">
    <property type="term" value="F:ATP binding"/>
    <property type="evidence" value="ECO:0007669"/>
    <property type="project" value="UniProtKB-UniRule"/>
</dbReference>
<dbReference type="SMART" id="SM00220">
    <property type="entry name" value="S_TKc"/>
    <property type="match status" value="1"/>
</dbReference>
<dbReference type="RefSeq" id="XP_718459.2">
    <property type="nucleotide sequence ID" value="XM_713366.2"/>
</dbReference>
<feature type="region of interest" description="Disordered" evidence="10">
    <location>
        <begin position="426"/>
        <end position="454"/>
    </location>
</feature>
<name>A0A1D8PDS9_CANAL</name>
<accession>A0A1D8PDS9</accession>
<dbReference type="GO" id="GO:0006376">
    <property type="term" value="P:mRNA splice site recognition"/>
    <property type="evidence" value="ECO:0007669"/>
    <property type="project" value="EnsemblFungi"/>
</dbReference>
<feature type="compositionally biased region" description="Low complexity" evidence="10">
    <location>
        <begin position="60"/>
        <end position="70"/>
    </location>
</feature>
<evidence type="ECO:0000256" key="6">
    <source>
        <dbReference type="ARBA" id="ARBA00022840"/>
    </source>
</evidence>
<feature type="compositionally biased region" description="Low complexity" evidence="10">
    <location>
        <begin position="580"/>
        <end position="597"/>
    </location>
</feature>
<dbReference type="PANTHER" id="PTHR47634">
    <property type="entry name" value="PROTEIN KINASE DOMAIN-CONTAINING PROTEIN-RELATED"/>
    <property type="match status" value="1"/>
</dbReference>
<keyword evidence="5 13" id="KW-0418">Kinase</keyword>
<dbReference type="SMR" id="A0A1D8PDS9"/>
<organism evidence="13 14">
    <name type="scientific">Candida albicans (strain SC5314 / ATCC MYA-2876)</name>
    <name type="common">Yeast</name>
    <dbReference type="NCBI Taxonomy" id="237561"/>
    <lineage>
        <taxon>Eukaryota</taxon>
        <taxon>Fungi</taxon>
        <taxon>Dikarya</taxon>
        <taxon>Ascomycota</taxon>
        <taxon>Saccharomycotina</taxon>
        <taxon>Pichiomycetes</taxon>
        <taxon>Debaryomycetaceae</taxon>
        <taxon>Candida/Lodderomyces clade</taxon>
        <taxon>Candida</taxon>
    </lineage>
</organism>
<protein>
    <recommendedName>
        <fullName evidence="1">non-specific serine/threonine protein kinase</fullName>
        <ecNumber evidence="1">2.7.11.1</ecNumber>
    </recommendedName>
</protein>
<evidence type="ECO:0000313" key="13">
    <source>
        <dbReference type="EMBL" id="AOW26273.1"/>
    </source>
</evidence>
<dbReference type="GO" id="GO:0035617">
    <property type="term" value="P:stress granule disassembly"/>
    <property type="evidence" value="ECO:0007669"/>
    <property type="project" value="EnsemblFungi"/>
</dbReference>
<gene>
    <name evidence="12" type="primary">SKY1</name>
    <name evidence="13" type="ordered locus">CAALFM_C106090CA</name>
    <name evidence="12" type="ordered locus">orf19.9972</name>
</gene>
<dbReference type="eggNOG" id="KOG1290">
    <property type="taxonomic scope" value="Eukaryota"/>
</dbReference>
<dbReference type="GO" id="GO:0005634">
    <property type="term" value="C:nucleus"/>
    <property type="evidence" value="ECO:0000318"/>
    <property type="project" value="GO_Central"/>
</dbReference>
<evidence type="ECO:0000256" key="5">
    <source>
        <dbReference type="ARBA" id="ARBA00022777"/>
    </source>
</evidence>
<feature type="domain" description="Protein kinase" evidence="11">
    <location>
        <begin position="259"/>
        <end position="799"/>
    </location>
</feature>
<dbReference type="PROSITE" id="PS00107">
    <property type="entry name" value="PROTEIN_KINASE_ATP"/>
    <property type="match status" value="1"/>
</dbReference>
<comment type="catalytic activity">
    <reaction evidence="7">
        <text>L-threonyl-[protein] + ATP = O-phospho-L-threonyl-[protein] + ADP + H(+)</text>
        <dbReference type="Rhea" id="RHEA:46608"/>
        <dbReference type="Rhea" id="RHEA-COMP:11060"/>
        <dbReference type="Rhea" id="RHEA-COMP:11605"/>
        <dbReference type="ChEBI" id="CHEBI:15378"/>
        <dbReference type="ChEBI" id="CHEBI:30013"/>
        <dbReference type="ChEBI" id="CHEBI:30616"/>
        <dbReference type="ChEBI" id="CHEBI:61977"/>
        <dbReference type="ChEBI" id="CHEBI:456216"/>
        <dbReference type="EC" id="2.7.11.1"/>
    </reaction>
</comment>
<evidence type="ECO:0000313" key="14">
    <source>
        <dbReference type="Proteomes" id="UP000000559"/>
    </source>
</evidence>
<dbReference type="PROSITE" id="PS00108">
    <property type="entry name" value="PROTEIN_KINASE_ST"/>
    <property type="match status" value="1"/>
</dbReference>
<reference evidence="13 14" key="2">
    <citation type="journal article" date="2007" name="Genome Biol.">
        <title>Assembly of the Candida albicans genome into sixteen supercontigs aligned on the eight chromosomes.</title>
        <authorList>
            <person name="van het Hoog M."/>
            <person name="Rast T.J."/>
            <person name="Martchenko M."/>
            <person name="Grindle S."/>
            <person name="Dignard D."/>
            <person name="Hogues H."/>
            <person name="Cuomo C."/>
            <person name="Berriman M."/>
            <person name="Scherer S."/>
            <person name="Magee B.B."/>
            <person name="Whiteway M."/>
            <person name="Chibana H."/>
            <person name="Nantel A."/>
            <person name="Magee P.T."/>
        </authorList>
    </citation>
    <scope>GENOME REANNOTATION</scope>
    <source>
        <strain evidence="14">SC5314 / ATCC MYA-2876</strain>
    </source>
</reference>
<dbReference type="CGD" id="CAL0000186077">
    <property type="gene designation" value="SKY1"/>
</dbReference>
<dbReference type="GO" id="GO:0004674">
    <property type="term" value="F:protein serine/threonine kinase activity"/>
    <property type="evidence" value="ECO:0000315"/>
    <property type="project" value="CGD"/>
</dbReference>
<dbReference type="GO" id="GO:0050684">
    <property type="term" value="P:regulation of mRNA processing"/>
    <property type="evidence" value="ECO:0000318"/>
    <property type="project" value="GO_Central"/>
</dbReference>
<evidence type="ECO:0000256" key="7">
    <source>
        <dbReference type="ARBA" id="ARBA00047899"/>
    </source>
</evidence>
<feature type="compositionally biased region" description="Acidic residues" evidence="10">
    <location>
        <begin position="207"/>
        <end position="237"/>
    </location>
</feature>
<feature type="region of interest" description="Disordered" evidence="10">
    <location>
        <begin position="198"/>
        <end position="240"/>
    </location>
</feature>
<evidence type="ECO:0000256" key="1">
    <source>
        <dbReference type="ARBA" id="ARBA00012513"/>
    </source>
</evidence>